<evidence type="ECO:0000313" key="2">
    <source>
        <dbReference type="EMBL" id="KAG0471431.1"/>
    </source>
</evidence>
<dbReference type="Proteomes" id="UP000636800">
    <property type="component" value="Unassembled WGS sequence"/>
</dbReference>
<dbReference type="AlphaFoldDB" id="A0A835UTR9"/>
<accession>A0A835UTR9</accession>
<evidence type="ECO:0000313" key="4">
    <source>
        <dbReference type="Proteomes" id="UP000639772"/>
    </source>
</evidence>
<dbReference type="EMBL" id="JADCNL010000008">
    <property type="protein sequence ID" value="KAG0469857.1"/>
    <property type="molecule type" value="Genomic_DNA"/>
</dbReference>
<keyword evidence="3" id="KW-1185">Reference proteome</keyword>
<dbReference type="EMBL" id="JADCNM010000008">
    <property type="protein sequence ID" value="KAG0471431.1"/>
    <property type="molecule type" value="Genomic_DNA"/>
</dbReference>
<gene>
    <name evidence="2" type="ORF">HPP92_015977</name>
    <name evidence="1" type="ORF">HPP92_016557</name>
</gene>
<dbReference type="Proteomes" id="UP000639772">
    <property type="component" value="Unassembled WGS sequence"/>
</dbReference>
<name>A0A835UTR9_VANPL</name>
<comment type="caution">
    <text evidence="2">The sequence shown here is derived from an EMBL/GenBank/DDBJ whole genome shotgun (WGS) entry which is preliminary data.</text>
</comment>
<evidence type="ECO:0000313" key="3">
    <source>
        <dbReference type="Proteomes" id="UP000636800"/>
    </source>
</evidence>
<proteinExistence type="predicted"/>
<evidence type="ECO:0000313" key="1">
    <source>
        <dbReference type="EMBL" id="KAG0469857.1"/>
    </source>
</evidence>
<organism evidence="2 4">
    <name type="scientific">Vanilla planifolia</name>
    <name type="common">Vanilla</name>
    <dbReference type="NCBI Taxonomy" id="51239"/>
    <lineage>
        <taxon>Eukaryota</taxon>
        <taxon>Viridiplantae</taxon>
        <taxon>Streptophyta</taxon>
        <taxon>Embryophyta</taxon>
        <taxon>Tracheophyta</taxon>
        <taxon>Spermatophyta</taxon>
        <taxon>Magnoliopsida</taxon>
        <taxon>Liliopsida</taxon>
        <taxon>Asparagales</taxon>
        <taxon>Orchidaceae</taxon>
        <taxon>Vanilloideae</taxon>
        <taxon>Vanilleae</taxon>
        <taxon>Vanilla</taxon>
    </lineage>
</organism>
<reference evidence="3 4" key="1">
    <citation type="journal article" date="2020" name="Nat. Food">
        <title>A phased Vanilla planifolia genome enables genetic improvement of flavour and production.</title>
        <authorList>
            <person name="Hasing T."/>
            <person name="Tang H."/>
            <person name="Brym M."/>
            <person name="Khazi F."/>
            <person name="Huang T."/>
            <person name="Chambers A.H."/>
        </authorList>
    </citation>
    <scope>NUCLEOTIDE SEQUENCE [LARGE SCALE GENOMIC DNA]</scope>
    <source>
        <tissue evidence="2">Leaf</tissue>
    </source>
</reference>
<sequence>MVTRKSGNRQRTLTTRRLKTNIRTQSLNAQFTISNVDKAPALLFRPSSSCCRFVWDSGELFERLFMHGEEGVVGGS</sequence>
<protein>
    <submittedName>
        <fullName evidence="2">Uncharacterized protein</fullName>
    </submittedName>
</protein>